<reference evidence="2 3" key="1">
    <citation type="submission" date="2019-08" db="EMBL/GenBank/DDBJ databases">
        <authorList>
            <person name="Alioto T."/>
            <person name="Alioto T."/>
            <person name="Gomez Garrido J."/>
        </authorList>
    </citation>
    <scope>NUCLEOTIDE SEQUENCE [LARGE SCALE GENOMIC DNA]</scope>
</reference>
<organism evidence="2 3">
    <name type="scientific">Cinara cedri</name>
    <dbReference type="NCBI Taxonomy" id="506608"/>
    <lineage>
        <taxon>Eukaryota</taxon>
        <taxon>Metazoa</taxon>
        <taxon>Ecdysozoa</taxon>
        <taxon>Arthropoda</taxon>
        <taxon>Hexapoda</taxon>
        <taxon>Insecta</taxon>
        <taxon>Pterygota</taxon>
        <taxon>Neoptera</taxon>
        <taxon>Paraneoptera</taxon>
        <taxon>Hemiptera</taxon>
        <taxon>Sternorrhyncha</taxon>
        <taxon>Aphidomorpha</taxon>
        <taxon>Aphidoidea</taxon>
        <taxon>Aphididae</taxon>
        <taxon>Lachninae</taxon>
        <taxon>Cinara</taxon>
    </lineage>
</organism>
<feature type="signal peptide" evidence="1">
    <location>
        <begin position="1"/>
        <end position="20"/>
    </location>
</feature>
<keyword evidence="3" id="KW-1185">Reference proteome</keyword>
<accession>A0A5E4NGK0</accession>
<dbReference type="AlphaFoldDB" id="A0A5E4NGK0"/>
<evidence type="ECO:0000313" key="3">
    <source>
        <dbReference type="Proteomes" id="UP000325440"/>
    </source>
</evidence>
<feature type="chain" id="PRO_5022999023" evidence="1">
    <location>
        <begin position="21"/>
        <end position="151"/>
    </location>
</feature>
<gene>
    <name evidence="2" type="ORF">CINCED_3A000797</name>
</gene>
<name>A0A5E4NGK0_9HEMI</name>
<protein>
    <submittedName>
        <fullName evidence="2">Uncharacterized protein</fullName>
    </submittedName>
</protein>
<keyword evidence="1" id="KW-0732">Signal</keyword>
<dbReference type="OrthoDB" id="6630203at2759"/>
<evidence type="ECO:0000313" key="2">
    <source>
        <dbReference type="EMBL" id="VVC42302.1"/>
    </source>
</evidence>
<dbReference type="Proteomes" id="UP000325440">
    <property type="component" value="Unassembled WGS sequence"/>
</dbReference>
<evidence type="ECO:0000256" key="1">
    <source>
        <dbReference type="SAM" id="SignalP"/>
    </source>
</evidence>
<dbReference type="EMBL" id="CABPRJ010001944">
    <property type="protein sequence ID" value="VVC42302.1"/>
    <property type="molecule type" value="Genomic_DNA"/>
</dbReference>
<proteinExistence type="predicted"/>
<sequence length="151" mass="17107">MVRRPPLLLLSVAVLATVDGQLVPYVPDRPHRLTMTAMVAYVNKTFGPTQRCLKVMTDDTAVAAAILAMLYDRVTATRTVELLDELSGPDDRTSYCAAYVVIGCQLTTIDRYLERFKNSAAQRMLIVVVQSRKYIKPFLKVRLLYNKYTIF</sequence>